<organism evidence="5 6">
    <name type="scientific">Acanthoscelides obtectus</name>
    <name type="common">Bean weevil</name>
    <name type="synonym">Bruchus obtectus</name>
    <dbReference type="NCBI Taxonomy" id="200917"/>
    <lineage>
        <taxon>Eukaryota</taxon>
        <taxon>Metazoa</taxon>
        <taxon>Ecdysozoa</taxon>
        <taxon>Arthropoda</taxon>
        <taxon>Hexapoda</taxon>
        <taxon>Insecta</taxon>
        <taxon>Pterygota</taxon>
        <taxon>Neoptera</taxon>
        <taxon>Endopterygota</taxon>
        <taxon>Coleoptera</taxon>
        <taxon>Polyphaga</taxon>
        <taxon>Cucujiformia</taxon>
        <taxon>Chrysomeloidea</taxon>
        <taxon>Chrysomelidae</taxon>
        <taxon>Bruchinae</taxon>
        <taxon>Bruchini</taxon>
        <taxon>Acanthoscelides</taxon>
    </lineage>
</organism>
<dbReference type="SUPFAM" id="SSF50494">
    <property type="entry name" value="Trypsin-like serine proteases"/>
    <property type="match status" value="1"/>
</dbReference>
<sequence length="166" mass="18931">MKIVIFILLTVVQFSHEFSVMPGIIHGNETTIQKHPWIVSIQFLGKHFCGGSIISNDTIVTAAHCVTELLVKSYRVVAGITNLNDSASSTKYSVKSFLIHSQYDLEIPRDYDIAILKVSGYKLSLFSENNTYLHNWCFLIRCNLLPCHQNGRWFLKELLLYHQDGV</sequence>
<reference evidence="5" key="1">
    <citation type="submission" date="2022-03" db="EMBL/GenBank/DDBJ databases">
        <authorList>
            <person name="Sayadi A."/>
        </authorList>
    </citation>
    <scope>NUCLEOTIDE SEQUENCE</scope>
</reference>
<protein>
    <recommendedName>
        <fullName evidence="4">Peptidase S1 domain-containing protein</fullName>
    </recommendedName>
</protein>
<keyword evidence="3" id="KW-0732">Signal</keyword>
<dbReference type="EMBL" id="CAKOFQ010007910">
    <property type="protein sequence ID" value="CAH2009725.1"/>
    <property type="molecule type" value="Genomic_DNA"/>
</dbReference>
<evidence type="ECO:0000313" key="6">
    <source>
        <dbReference type="Proteomes" id="UP001152888"/>
    </source>
</evidence>
<dbReference type="InterPro" id="IPR043504">
    <property type="entry name" value="Peptidase_S1_PA_chymotrypsin"/>
</dbReference>
<keyword evidence="6" id="KW-1185">Reference proteome</keyword>
<evidence type="ECO:0000256" key="2">
    <source>
        <dbReference type="ARBA" id="ARBA00023180"/>
    </source>
</evidence>
<dbReference type="OrthoDB" id="6745777at2759"/>
<evidence type="ECO:0000259" key="4">
    <source>
        <dbReference type="PROSITE" id="PS50240"/>
    </source>
</evidence>
<dbReference type="InterPro" id="IPR001254">
    <property type="entry name" value="Trypsin_dom"/>
</dbReference>
<accession>A0A9P0M115</accession>
<dbReference type="Proteomes" id="UP001152888">
    <property type="component" value="Unassembled WGS sequence"/>
</dbReference>
<dbReference type="PROSITE" id="PS50240">
    <property type="entry name" value="TRYPSIN_DOM"/>
    <property type="match status" value="1"/>
</dbReference>
<dbReference type="InterPro" id="IPR018114">
    <property type="entry name" value="TRYPSIN_HIS"/>
</dbReference>
<dbReference type="Gene3D" id="2.40.10.10">
    <property type="entry name" value="Trypsin-like serine proteases"/>
    <property type="match status" value="1"/>
</dbReference>
<dbReference type="PANTHER" id="PTHR24252:SF27">
    <property type="entry name" value="TRANSMEMBRANE PROTEASE SERINE 3-LIKE"/>
    <property type="match status" value="1"/>
</dbReference>
<dbReference type="PROSITE" id="PS00134">
    <property type="entry name" value="TRYPSIN_HIS"/>
    <property type="match status" value="1"/>
</dbReference>
<evidence type="ECO:0000256" key="1">
    <source>
        <dbReference type="ARBA" id="ARBA00023157"/>
    </source>
</evidence>
<gene>
    <name evidence="5" type="ORF">ACAOBT_LOCUS31077</name>
</gene>
<evidence type="ECO:0000313" key="5">
    <source>
        <dbReference type="EMBL" id="CAH2009725.1"/>
    </source>
</evidence>
<dbReference type="FunFam" id="2.40.10.10:FF:000068">
    <property type="entry name" value="transmembrane protease serine 2"/>
    <property type="match status" value="1"/>
</dbReference>
<feature type="chain" id="PRO_5040318319" description="Peptidase S1 domain-containing protein" evidence="3">
    <location>
        <begin position="18"/>
        <end position="166"/>
    </location>
</feature>
<dbReference type="GO" id="GO:0004252">
    <property type="term" value="F:serine-type endopeptidase activity"/>
    <property type="evidence" value="ECO:0007669"/>
    <property type="project" value="InterPro"/>
</dbReference>
<dbReference type="InterPro" id="IPR009003">
    <property type="entry name" value="Peptidase_S1_PA"/>
</dbReference>
<proteinExistence type="predicted"/>
<evidence type="ECO:0000256" key="3">
    <source>
        <dbReference type="SAM" id="SignalP"/>
    </source>
</evidence>
<feature type="signal peptide" evidence="3">
    <location>
        <begin position="1"/>
        <end position="17"/>
    </location>
</feature>
<dbReference type="AlphaFoldDB" id="A0A9P0M115"/>
<comment type="caution">
    <text evidence="5">The sequence shown here is derived from an EMBL/GenBank/DDBJ whole genome shotgun (WGS) entry which is preliminary data.</text>
</comment>
<dbReference type="PANTHER" id="PTHR24252">
    <property type="entry name" value="ACROSIN-RELATED"/>
    <property type="match status" value="1"/>
</dbReference>
<dbReference type="SMART" id="SM00020">
    <property type="entry name" value="Tryp_SPc"/>
    <property type="match status" value="1"/>
</dbReference>
<feature type="domain" description="Peptidase S1" evidence="4">
    <location>
        <begin position="24"/>
        <end position="151"/>
    </location>
</feature>
<keyword evidence="2" id="KW-0325">Glycoprotein</keyword>
<dbReference type="Pfam" id="PF00089">
    <property type="entry name" value="Trypsin"/>
    <property type="match status" value="1"/>
</dbReference>
<dbReference type="GO" id="GO:0006508">
    <property type="term" value="P:proteolysis"/>
    <property type="evidence" value="ECO:0007669"/>
    <property type="project" value="InterPro"/>
</dbReference>
<name>A0A9P0M115_ACAOB</name>
<keyword evidence="1" id="KW-1015">Disulfide bond</keyword>